<keyword evidence="1 4" id="KW-0489">Methyltransferase</keyword>
<dbReference type="EMBL" id="JATAAI010000019">
    <property type="protein sequence ID" value="KAK1739174.1"/>
    <property type="molecule type" value="Genomic_DNA"/>
</dbReference>
<dbReference type="GO" id="GO:0006370">
    <property type="term" value="P:7-methylguanosine mRNA capping"/>
    <property type="evidence" value="ECO:0007669"/>
    <property type="project" value="UniProtKB-UniRule"/>
</dbReference>
<proteinExistence type="predicted"/>
<dbReference type="GO" id="GO:0005737">
    <property type="term" value="C:cytoplasm"/>
    <property type="evidence" value="ECO:0007669"/>
    <property type="project" value="TreeGrafter"/>
</dbReference>
<dbReference type="InterPro" id="IPR029063">
    <property type="entry name" value="SAM-dependent_MTases_sf"/>
</dbReference>
<keyword evidence="1" id="KW-0949">S-adenosyl-L-methionine</keyword>
<evidence type="ECO:0000259" key="3">
    <source>
        <dbReference type="Pfam" id="PF01728"/>
    </source>
</evidence>
<keyword evidence="1" id="KW-0507">mRNA processing</keyword>
<evidence type="ECO:0000256" key="2">
    <source>
        <dbReference type="SAM" id="MobiDB-lite"/>
    </source>
</evidence>
<dbReference type="Proteomes" id="UP001224775">
    <property type="component" value="Unassembled WGS sequence"/>
</dbReference>
<dbReference type="InterPro" id="IPR002877">
    <property type="entry name" value="RNA_MeTrfase_FtsJ_dom"/>
</dbReference>
<keyword evidence="1 4" id="KW-0808">Transferase</keyword>
<comment type="caution">
    <text evidence="4">The sequence shown here is derived from an EMBL/GenBank/DDBJ whole genome shotgun (WGS) entry which is preliminary data.</text>
</comment>
<dbReference type="Pfam" id="PF01728">
    <property type="entry name" value="FtsJ"/>
    <property type="match status" value="2"/>
</dbReference>
<reference evidence="4" key="1">
    <citation type="submission" date="2023-06" db="EMBL/GenBank/DDBJ databases">
        <title>Survivors Of The Sea: Transcriptome response of Skeletonema marinoi to long-term dormancy.</title>
        <authorList>
            <person name="Pinder M.I.M."/>
            <person name="Kourtchenko O."/>
            <person name="Robertson E.K."/>
            <person name="Larsson T."/>
            <person name="Maumus F."/>
            <person name="Osuna-Cruz C.M."/>
            <person name="Vancaester E."/>
            <person name="Stenow R."/>
            <person name="Vandepoele K."/>
            <person name="Ploug H."/>
            <person name="Bruchert V."/>
            <person name="Godhe A."/>
            <person name="Topel M."/>
        </authorList>
    </citation>
    <scope>NUCLEOTIDE SEQUENCE</scope>
    <source>
        <strain evidence="4">R05AC</strain>
    </source>
</reference>
<dbReference type="PANTHER" id="PTHR16121">
    <property type="entry name" value="CAP-SPECIFIC MRNA (NUCLEOSIDE-2'-O-)-METHYLTRANSFERASE 1-RELATED"/>
    <property type="match status" value="1"/>
</dbReference>
<evidence type="ECO:0000313" key="5">
    <source>
        <dbReference type="Proteomes" id="UP001224775"/>
    </source>
</evidence>
<accession>A0AAD8Y501</accession>
<keyword evidence="1" id="KW-0539">Nucleus</keyword>
<keyword evidence="5" id="KW-1185">Reference proteome</keyword>
<dbReference type="EC" id="2.1.1.57" evidence="1"/>
<dbReference type="AlphaFoldDB" id="A0AAD8Y501"/>
<dbReference type="GO" id="GO:0032259">
    <property type="term" value="P:methylation"/>
    <property type="evidence" value="ECO:0007669"/>
    <property type="project" value="UniProtKB-KW"/>
</dbReference>
<feature type="region of interest" description="Disordered" evidence="2">
    <location>
        <begin position="274"/>
        <end position="294"/>
    </location>
</feature>
<dbReference type="PANTHER" id="PTHR16121:SF0">
    <property type="entry name" value="CAP-SPECIFIC MRNA (NUCLEOSIDE-2'-O-)-METHYLTRANSFERASE 1"/>
    <property type="match status" value="1"/>
</dbReference>
<evidence type="ECO:0000313" key="4">
    <source>
        <dbReference type="EMBL" id="KAK1739174.1"/>
    </source>
</evidence>
<dbReference type="Gene3D" id="3.40.50.12760">
    <property type="match status" value="1"/>
</dbReference>
<comment type="function">
    <text evidence="1">S-adenosyl-L-methionine-dependent methyltransferase that mediates RNA cap1 2'-O-ribose methylation to the 5'-cap structure of RNAs. Methylates the ribose of the first nucleotide of a m(7)GpppG-capped mRNA to produce m(7)GpppNmp (cap1).</text>
</comment>
<keyword evidence="1" id="KW-0506">mRNA capping</keyword>
<name>A0AAD8Y501_9STRA</name>
<dbReference type="GO" id="GO:0003676">
    <property type="term" value="F:nucleic acid binding"/>
    <property type="evidence" value="ECO:0007669"/>
    <property type="project" value="UniProtKB-UniRule"/>
</dbReference>
<gene>
    <name evidence="4" type="ORF">QTG54_010490</name>
</gene>
<organism evidence="4 5">
    <name type="scientific">Skeletonema marinoi</name>
    <dbReference type="NCBI Taxonomy" id="267567"/>
    <lineage>
        <taxon>Eukaryota</taxon>
        <taxon>Sar</taxon>
        <taxon>Stramenopiles</taxon>
        <taxon>Ochrophyta</taxon>
        <taxon>Bacillariophyta</taxon>
        <taxon>Coscinodiscophyceae</taxon>
        <taxon>Thalassiosirophycidae</taxon>
        <taxon>Thalassiosirales</taxon>
        <taxon>Skeletonemataceae</taxon>
        <taxon>Skeletonema</taxon>
        <taxon>Skeletonema marinoi-dohrnii complex</taxon>
    </lineage>
</organism>
<feature type="domain" description="Ribosomal RNA methyltransferase FtsJ" evidence="3">
    <location>
        <begin position="78"/>
        <end position="141"/>
    </location>
</feature>
<dbReference type="GO" id="GO:0005634">
    <property type="term" value="C:nucleus"/>
    <property type="evidence" value="ECO:0007669"/>
    <property type="project" value="UniProtKB-SubCell"/>
</dbReference>
<feature type="region of interest" description="Disordered" evidence="2">
    <location>
        <begin position="54"/>
        <end position="74"/>
    </location>
</feature>
<feature type="domain" description="Ribosomal RNA methyltransferase FtsJ" evidence="3">
    <location>
        <begin position="271"/>
        <end position="387"/>
    </location>
</feature>
<protein>
    <recommendedName>
        <fullName evidence="1">Cap-specific mRNA (nucleoside-2'-O-)-methyltransferase 1</fullName>
        <ecNumber evidence="1">2.1.1.57</ecNumber>
    </recommendedName>
    <alternativeName>
        <fullName evidence="1">Cap1 2'O-ribose methyltransferase 1</fullName>
    </alternativeName>
</protein>
<sequence length="464" mass="52282">MSLVAFIFGVLGRPVGVTVGTKNKPKKSTTPQYEFRQARSICNPYERLGDVSIRPHRYNNSKRQRHNDTKSSSSSFQFVNRSAIKLANIDALLGFALTRSTTYTENAATDKPTDDDVDNEYFAFVDLCGAPGGFSEYILYRHMHPLHHRISEQKSNDNTDTHSTVGGGANDCDSSTIPCYGFGMSLSGRNDEGKGVRWDLNHLKKHYHLQINQGLASNNNDATTKDSVDTQKKKHNNNEQLLHYHVCRGVDQTGSIYNWDNVVELQQQVSIHLSREKDASDNNNNNESESTQQHRRVHLVVADGGFDAQRDSDNQEVLAHHIVVSQAAAALTLLRKGGTFIVKMFGFHEESTKRLLRYLYGCFDKMTFVKPTSSRPASAERYLVCCGYDGVGSRWDGLAWKQHQMDITSTELQNEVYDCTPLHNLTNEFDLDMLKLNVESCGKIVEYLQEKRDAVGEKEQAQSD</sequence>
<evidence type="ECO:0000256" key="1">
    <source>
        <dbReference type="RuleBase" id="RU368012"/>
    </source>
</evidence>
<dbReference type="InterPro" id="IPR050851">
    <property type="entry name" value="mRNA_Cap_2O-Ribose_MeTrfase"/>
</dbReference>
<dbReference type="SUPFAM" id="SSF53335">
    <property type="entry name" value="S-adenosyl-L-methionine-dependent methyltransferases"/>
    <property type="match status" value="1"/>
</dbReference>
<comment type="catalytic activity">
    <reaction evidence="1">
        <text>a 5'-end (N(7)-methyl 5'-triphosphoguanosine)-ribonucleoside in mRNA + S-adenosyl-L-methionine = a 5'-end (N(7)-methyl 5'-triphosphoguanosine)-(2'-O-methyl-ribonucleoside) in mRNA + S-adenosyl-L-homocysteine + H(+)</text>
        <dbReference type="Rhea" id="RHEA:67020"/>
        <dbReference type="Rhea" id="RHEA-COMP:17167"/>
        <dbReference type="Rhea" id="RHEA-COMP:17168"/>
        <dbReference type="ChEBI" id="CHEBI:15378"/>
        <dbReference type="ChEBI" id="CHEBI:57856"/>
        <dbReference type="ChEBI" id="CHEBI:59789"/>
        <dbReference type="ChEBI" id="CHEBI:156461"/>
        <dbReference type="ChEBI" id="CHEBI:167609"/>
        <dbReference type="EC" id="2.1.1.57"/>
    </reaction>
</comment>
<comment type="subcellular location">
    <subcellularLocation>
        <location evidence="1">Nucleus</location>
    </subcellularLocation>
</comment>
<dbReference type="GO" id="GO:0016556">
    <property type="term" value="P:mRNA modification"/>
    <property type="evidence" value="ECO:0007669"/>
    <property type="project" value="UniProtKB-UniRule"/>
</dbReference>
<dbReference type="GO" id="GO:0004483">
    <property type="term" value="F:methyltransferase cap1 activity"/>
    <property type="evidence" value="ECO:0007669"/>
    <property type="project" value="UniProtKB-UniRule"/>
</dbReference>
<feature type="compositionally biased region" description="Basic residues" evidence="2">
    <location>
        <begin position="54"/>
        <end position="65"/>
    </location>
</feature>